<organism evidence="2 3">
    <name type="scientific">Cavenderia fasciculata</name>
    <name type="common">Slime mold</name>
    <name type="synonym">Dictyostelium fasciculatum</name>
    <dbReference type="NCBI Taxonomy" id="261658"/>
    <lineage>
        <taxon>Eukaryota</taxon>
        <taxon>Amoebozoa</taxon>
        <taxon>Evosea</taxon>
        <taxon>Eumycetozoa</taxon>
        <taxon>Dictyostelia</taxon>
        <taxon>Acytosteliales</taxon>
        <taxon>Cavenderiaceae</taxon>
        <taxon>Cavenderia</taxon>
    </lineage>
</organism>
<dbReference type="GO" id="GO:0031157">
    <property type="term" value="P:regulation of aggregate size involved in sorocarp development"/>
    <property type="evidence" value="ECO:0007669"/>
    <property type="project" value="InterPro"/>
</dbReference>
<protein>
    <recommendedName>
        <fullName evidence="1">Monalysin Pore-forming domain-containing protein</fullName>
    </recommendedName>
</protein>
<keyword evidence="3" id="KW-1185">Reference proteome</keyword>
<dbReference type="Pfam" id="PF18063">
    <property type="entry name" value="BB_PF"/>
    <property type="match status" value="1"/>
</dbReference>
<dbReference type="Proteomes" id="UP000007797">
    <property type="component" value="Unassembled WGS sequence"/>
</dbReference>
<dbReference type="PANTHER" id="PTHR35884">
    <property type="entry name" value="SMALL AGGREGATE FORMATION PROTEIN"/>
    <property type="match status" value="1"/>
</dbReference>
<accession>F4Q2B6</accession>
<dbReference type="PANTHER" id="PTHR35884:SF1">
    <property type="entry name" value="MONALYSIN BETA BARREL PORE-FORMING DOMAIN-CONTAINING PROTEIN-RELATED"/>
    <property type="match status" value="1"/>
</dbReference>
<reference evidence="3" key="1">
    <citation type="journal article" date="2011" name="Genome Res.">
        <title>Phylogeny-wide analysis of social amoeba genomes highlights ancient origins for complex intercellular communication.</title>
        <authorList>
            <person name="Heidel A.J."/>
            <person name="Lawal H.M."/>
            <person name="Felder M."/>
            <person name="Schilde C."/>
            <person name="Helps N.R."/>
            <person name="Tunggal B."/>
            <person name="Rivero F."/>
            <person name="John U."/>
            <person name="Schleicher M."/>
            <person name="Eichinger L."/>
            <person name="Platzer M."/>
            <person name="Noegel A.A."/>
            <person name="Schaap P."/>
            <person name="Gloeckner G."/>
        </authorList>
    </citation>
    <scope>NUCLEOTIDE SEQUENCE [LARGE SCALE GENOMIC DNA]</scope>
    <source>
        <strain evidence="3">SH3</strain>
    </source>
</reference>
<dbReference type="AlphaFoldDB" id="F4Q2B6"/>
<proteinExistence type="predicted"/>
<evidence type="ECO:0000313" key="3">
    <source>
        <dbReference type="Proteomes" id="UP000007797"/>
    </source>
</evidence>
<evidence type="ECO:0000259" key="1">
    <source>
        <dbReference type="Pfam" id="PF18063"/>
    </source>
</evidence>
<dbReference type="GeneID" id="14870120"/>
<dbReference type="InterPro" id="IPR038768">
    <property type="entry name" value="SmlA"/>
</dbReference>
<feature type="domain" description="Monalysin Pore-forming" evidence="1">
    <location>
        <begin position="22"/>
        <end position="203"/>
    </location>
</feature>
<evidence type="ECO:0000313" key="2">
    <source>
        <dbReference type="EMBL" id="EGG18136.1"/>
    </source>
</evidence>
<gene>
    <name evidence="2" type="ORF">DFA_06803</name>
</gene>
<sequence length="204" mass="23625">MDTEINKQLLNQFKEPFDLENSLMVATEMGVDKELKFKNPIEMFVMLNFTFDYIALDINGVFTFCKPIAVFNQYLGNANASSKKSVTVKCFKGSETYPIPTGRGQLIDLCEKKLLMDVKNHFNYGYNEILQAVEIDKTIELPSAGSFAIFQTKIIYGYRFRKNGVDQFEHACVFRDDVSLVPIDHIQYEPVTYHQYTPYLTQRY</sequence>
<dbReference type="RefSeq" id="XP_004366177.1">
    <property type="nucleotide sequence ID" value="XM_004366120.1"/>
</dbReference>
<dbReference type="InterPro" id="IPR040927">
    <property type="entry name" value="PF_Monalysin"/>
</dbReference>
<dbReference type="KEGG" id="dfa:DFA_06803"/>
<dbReference type="EMBL" id="GL883020">
    <property type="protein sequence ID" value="EGG18136.1"/>
    <property type="molecule type" value="Genomic_DNA"/>
</dbReference>
<name>F4Q2B6_CACFS</name>